<evidence type="ECO:0000313" key="2">
    <source>
        <dbReference type="Proteomes" id="UP001211907"/>
    </source>
</evidence>
<organism evidence="1 2">
    <name type="scientific">Physocladia obscura</name>
    <dbReference type="NCBI Taxonomy" id="109957"/>
    <lineage>
        <taxon>Eukaryota</taxon>
        <taxon>Fungi</taxon>
        <taxon>Fungi incertae sedis</taxon>
        <taxon>Chytridiomycota</taxon>
        <taxon>Chytridiomycota incertae sedis</taxon>
        <taxon>Chytridiomycetes</taxon>
        <taxon>Chytridiales</taxon>
        <taxon>Chytriomycetaceae</taxon>
        <taxon>Physocladia</taxon>
    </lineage>
</organism>
<reference evidence="1" key="1">
    <citation type="submission" date="2020-05" db="EMBL/GenBank/DDBJ databases">
        <title>Phylogenomic resolution of chytrid fungi.</title>
        <authorList>
            <person name="Stajich J.E."/>
            <person name="Amses K."/>
            <person name="Simmons R."/>
            <person name="Seto K."/>
            <person name="Myers J."/>
            <person name="Bonds A."/>
            <person name="Quandt C.A."/>
            <person name="Barry K."/>
            <person name="Liu P."/>
            <person name="Grigoriev I."/>
            <person name="Longcore J.E."/>
            <person name="James T.Y."/>
        </authorList>
    </citation>
    <scope>NUCLEOTIDE SEQUENCE</scope>
    <source>
        <strain evidence="1">JEL0513</strain>
    </source>
</reference>
<gene>
    <name evidence="1" type="ORF">HK100_002808</name>
</gene>
<name>A0AAD5SWF3_9FUNG</name>
<sequence length="341" mass="37697">MPSDSVTADSDDDFQIVPPRKRLRKQAENEVFAPAQDALDVISPIVWDAAENDAALNDPFLLNSNPLCTVTSFPVESIPVGTRVTTDTPKFGNCFPIAVSRQLEAHGILVHHIAIRAGFSSQILQNQNEFRAGCLPETPSGFSFRTARNEVYAEDQNIIGTALFLKCEIVVFEETPGLEAGGIKMEQHRDIMKRAAEVQDEDERQRIKLESSVFANNQLVADKKRIDSETFLKCLSDNLRSNDPWLHGRNVFLSGTNGKFKPTRRAGFSFVLKCLVACVDGIEFDPAVPDNLDELSDDNVGSLMRKVLASNIFGKRSGMELLLLSHSGLGMLSLDREDSNN</sequence>
<evidence type="ECO:0000313" key="1">
    <source>
        <dbReference type="EMBL" id="KAJ3111094.1"/>
    </source>
</evidence>
<keyword evidence="2" id="KW-1185">Reference proteome</keyword>
<accession>A0AAD5SWF3</accession>
<dbReference type="AlphaFoldDB" id="A0AAD5SWF3"/>
<dbReference type="Proteomes" id="UP001211907">
    <property type="component" value="Unassembled WGS sequence"/>
</dbReference>
<proteinExistence type="predicted"/>
<dbReference type="EMBL" id="JADGJH010001668">
    <property type="protein sequence ID" value="KAJ3111094.1"/>
    <property type="molecule type" value="Genomic_DNA"/>
</dbReference>
<comment type="caution">
    <text evidence="1">The sequence shown here is derived from an EMBL/GenBank/DDBJ whole genome shotgun (WGS) entry which is preliminary data.</text>
</comment>
<protein>
    <submittedName>
        <fullName evidence="1">Uncharacterized protein</fullName>
    </submittedName>
</protein>